<reference evidence="7" key="4">
    <citation type="submission" date="2016-09" db="EMBL/GenBank/DDBJ databases">
        <authorList>
            <person name="Pfeiffer F."/>
        </authorList>
    </citation>
    <scope>NUCLEOTIDE SEQUENCE</scope>
    <source>
        <strain evidence="7">ATCC 43099</strain>
        <plasmid evidence="7">pNMAG02</plasmid>
    </source>
</reference>
<dbReference type="SUPFAM" id="SSF51556">
    <property type="entry name" value="Metallo-dependent hydrolases"/>
    <property type="match status" value="1"/>
</dbReference>
<dbReference type="Proteomes" id="UP000011543">
    <property type="component" value="Unassembled WGS sequence"/>
</dbReference>
<evidence type="ECO:0000313" key="10">
    <source>
        <dbReference type="Proteomes" id="UP000011543"/>
    </source>
</evidence>
<evidence type="ECO:0000256" key="4">
    <source>
        <dbReference type="ARBA" id="ARBA00022975"/>
    </source>
</evidence>
<dbReference type="Proteomes" id="UP000001879">
    <property type="component" value="Plasmid pNMAG02"/>
</dbReference>
<dbReference type="AlphaFoldDB" id="D3T1R1"/>
<dbReference type="PATRIC" id="fig|547559.17.peg.3018"/>
<name>D3T1R1_NATMM</name>
<dbReference type="Gene3D" id="2.30.40.10">
    <property type="entry name" value="Urease, subunit C, domain 1"/>
    <property type="match status" value="1"/>
</dbReference>
<dbReference type="eggNOG" id="arCOG00689">
    <property type="taxonomic scope" value="Archaea"/>
</dbReference>
<dbReference type="InterPro" id="IPR032466">
    <property type="entry name" value="Metal_Hydrolase"/>
</dbReference>
<feature type="region of interest" description="Disordered" evidence="5">
    <location>
        <begin position="198"/>
        <end position="218"/>
    </location>
</feature>
<keyword evidence="4" id="KW-0665">Pyrimidine biosynthesis</keyword>
<keyword evidence="7" id="KW-0614">Plasmid</keyword>
<evidence type="ECO:0000313" key="8">
    <source>
        <dbReference type="EMBL" id="ELY26556.1"/>
    </source>
</evidence>
<reference evidence="8 10" key="3">
    <citation type="journal article" date="2014" name="PLoS Genet.">
        <title>Phylogenetically driven sequencing of extremely halophilic archaea reveals strategies for static and dynamic osmo-response.</title>
        <authorList>
            <person name="Becker E.A."/>
            <person name="Seitzer P.M."/>
            <person name="Tritt A."/>
            <person name="Larsen D."/>
            <person name="Krusor M."/>
            <person name="Yao A.I."/>
            <person name="Wu D."/>
            <person name="Madern D."/>
            <person name="Eisen J.A."/>
            <person name="Darling A.E."/>
            <person name="Facciotti M.T."/>
        </authorList>
    </citation>
    <scope>NUCLEOTIDE SEQUENCE [LARGE SCALE GENOMIC DNA]</scope>
    <source>
        <strain evidence="10">ATCC 43099 / DSM 3394 / CCM 3739 / CIP 104546 / IAM 13178 / JCM 8861 / NBRC 102185 / NCIMB 2190 / MS3</strain>
        <strain evidence="8">MS-3</strain>
    </source>
</reference>
<dbReference type="EMBL" id="CP001934">
    <property type="protein sequence ID" value="ADD07520.1"/>
    <property type="molecule type" value="Genomic_DNA"/>
</dbReference>
<dbReference type="InterPro" id="IPR011059">
    <property type="entry name" value="Metal-dep_hydrolase_composite"/>
</dbReference>
<dbReference type="HOGENOM" id="CLU_015572_4_2_2"/>
<dbReference type="InterPro" id="IPR050378">
    <property type="entry name" value="Metallo-dep_Hydrolases_sf"/>
</dbReference>
<protein>
    <submittedName>
        <fullName evidence="7">Allantoinase</fullName>
        <ecNumber evidence="7">3.5.2.5</ecNumber>
    </submittedName>
    <submittedName>
        <fullName evidence="8">Amidohydrolase</fullName>
    </submittedName>
</protein>
<accession>D3T1R1</accession>
<comment type="similarity">
    <text evidence="2">Belongs to the metallo-dependent hydrolases superfamily. Hydantoinase/dihydropyrimidinase family.</text>
</comment>
<dbReference type="RefSeq" id="WP_004216298.1">
    <property type="nucleotide sequence ID" value="NC_013924.1"/>
</dbReference>
<dbReference type="PANTHER" id="PTHR11647:SF1">
    <property type="entry name" value="COLLAPSIN RESPONSE MEDIATOR PROTEIN"/>
    <property type="match status" value="1"/>
</dbReference>
<sequence length="460" mass="49692">MTVDTIITGGTIVTPGSEMEASVAIDDGIITAVGAESALPRGETRIDASGLLVLPGVVDPHVHIDEVPANRAGTYETESAAAALGGVTTLIDFAWQGGDRSFEDDEASLLDGIKHKKAKGETSHVDFGLHGVLHRERPETFDELAPAIEAGVTSFKLFMSTYDVGVSNGFIDEAFRHIADLDAVGVLHTEDPTVCEQQESRLRKEGRGDPVDYPDSRPDYTEAMGAAAALRMAEEAGVKYYSVHTSCRKAAEVIEAFRTDGSRVRAETCTHYTALDRSVHEEVGNDAMIAPPLRSQADVAAMFEYLKRGTLSVVSTDHAVYHSSFKDVDQWWNSPYGANSVQRSLPVFHHEAVVERGFSYPFLVRVMCSNPARTFGMPQKGTLEPGTDADIVLFDPNKTQTIRAETNASNASTSIYEGREVAGAVDRTLVRGTVVADGDDVVSDPGHGSFVERELPDWST</sequence>
<reference evidence="9" key="1">
    <citation type="submission" date="2010-02" db="EMBL/GenBank/DDBJ databases">
        <title>Complete sequence of plasmid 2 of Natrialba magadii ATCC 43099.</title>
        <authorList>
            <consortium name="US DOE Joint Genome Institute"/>
            <person name="Lucas S."/>
            <person name="Copeland A."/>
            <person name="Lapidus A."/>
            <person name="Cheng J.-F."/>
            <person name="Bruce D."/>
            <person name="Goodwin L."/>
            <person name="Pitluck S."/>
            <person name="Davenport K."/>
            <person name="Saunders E."/>
            <person name="Detter J.C."/>
            <person name="Han C."/>
            <person name="Tapia R."/>
            <person name="Land M."/>
            <person name="Hauser L."/>
            <person name="Kyrpides N."/>
            <person name="Mikhailova N."/>
            <person name="De Castro R.E."/>
            <person name="Maupin-Furlow J.A."/>
            <person name="Woyke T."/>
        </authorList>
    </citation>
    <scope>NUCLEOTIDE SEQUENCE [LARGE SCALE GENOMIC DNA]</scope>
    <source>
        <strain evidence="9">ATCC 43099 / DSM 3394 / CCM 3739 / CIP 104546 / IAM 13178 / JCM 8861 / NBRC 102185 / NCIMB 2190 / MS3</strain>
        <plasmid evidence="9">pNMAG02</plasmid>
    </source>
</reference>
<comment type="cofactor">
    <cofactor evidence="1">
        <name>Zn(2+)</name>
        <dbReference type="ChEBI" id="CHEBI:29105"/>
    </cofactor>
</comment>
<dbReference type="SUPFAM" id="SSF51338">
    <property type="entry name" value="Composite domain of metallo-dependent hydrolases"/>
    <property type="match status" value="1"/>
</dbReference>
<dbReference type="KEGG" id="nmg:Nmag_3987"/>
<feature type="domain" description="Amidohydrolase-related" evidence="6">
    <location>
        <begin position="52"/>
        <end position="435"/>
    </location>
</feature>
<dbReference type="PANTHER" id="PTHR11647">
    <property type="entry name" value="HYDRANTOINASE/DIHYDROPYRIMIDINASE FAMILY MEMBER"/>
    <property type="match status" value="1"/>
</dbReference>
<keyword evidence="3 7" id="KW-0378">Hydrolase</keyword>
<keyword evidence="9" id="KW-1185">Reference proteome</keyword>
<geneLocation type="plasmid" evidence="7 9">
    <name>pNMAG02</name>
</geneLocation>
<dbReference type="FunFam" id="3.20.20.140:FF:000174">
    <property type="entry name" value="Dihydropyrimidinase-related protein 2"/>
    <property type="match status" value="1"/>
</dbReference>
<evidence type="ECO:0000256" key="2">
    <source>
        <dbReference type="ARBA" id="ARBA00008829"/>
    </source>
</evidence>
<dbReference type="Pfam" id="PF01979">
    <property type="entry name" value="Amidohydro_1"/>
    <property type="match status" value="1"/>
</dbReference>
<dbReference type="Gene3D" id="3.20.20.140">
    <property type="entry name" value="Metal-dependent hydrolases"/>
    <property type="match status" value="1"/>
</dbReference>
<dbReference type="GO" id="GO:0004038">
    <property type="term" value="F:allantoinase activity"/>
    <property type="evidence" value="ECO:0007669"/>
    <property type="project" value="UniProtKB-EC"/>
</dbReference>
<proteinExistence type="inferred from homology"/>
<gene>
    <name evidence="7" type="primary">pucH</name>
    <name evidence="7" type="ordered locus">Nmag_3987</name>
    <name evidence="8" type="ORF">C500_15375</name>
</gene>
<feature type="region of interest" description="Disordered" evidence="5">
    <location>
        <begin position="441"/>
        <end position="460"/>
    </location>
</feature>
<dbReference type="GeneID" id="8828721"/>
<evidence type="ECO:0000256" key="3">
    <source>
        <dbReference type="ARBA" id="ARBA00022801"/>
    </source>
</evidence>
<evidence type="ECO:0000256" key="5">
    <source>
        <dbReference type="SAM" id="MobiDB-lite"/>
    </source>
</evidence>
<evidence type="ECO:0000313" key="9">
    <source>
        <dbReference type="Proteomes" id="UP000001879"/>
    </source>
</evidence>
<organism evidence="7 9">
    <name type="scientific">Natrialba magadii (strain ATCC 43099 / DSM 3394 / CCM 3739 / CIP 104546 / IAM 13178 / JCM 8861 / NBRC 102185 / NCIMB 2190 / MS3)</name>
    <name type="common">Natronobacterium magadii</name>
    <dbReference type="NCBI Taxonomy" id="547559"/>
    <lineage>
        <taxon>Archaea</taxon>
        <taxon>Methanobacteriati</taxon>
        <taxon>Methanobacteriota</taxon>
        <taxon>Stenosarchaea group</taxon>
        <taxon>Halobacteria</taxon>
        <taxon>Halobacteriales</taxon>
        <taxon>Natrialbaceae</taxon>
        <taxon>Natrialba</taxon>
    </lineage>
</organism>
<dbReference type="PaxDb" id="547559-Nmag_3987"/>
<dbReference type="OrthoDB" id="8791at2157"/>
<evidence type="ECO:0000313" key="7">
    <source>
        <dbReference type="EMBL" id="ADD07520.1"/>
    </source>
</evidence>
<dbReference type="InterPro" id="IPR006680">
    <property type="entry name" value="Amidohydro-rel"/>
</dbReference>
<feature type="compositionally biased region" description="Basic and acidic residues" evidence="5">
    <location>
        <begin position="450"/>
        <end position="460"/>
    </location>
</feature>
<evidence type="ECO:0000259" key="6">
    <source>
        <dbReference type="Pfam" id="PF01979"/>
    </source>
</evidence>
<evidence type="ECO:0000256" key="1">
    <source>
        <dbReference type="ARBA" id="ARBA00001947"/>
    </source>
</evidence>
<dbReference type="EC" id="3.5.2.5" evidence="7"/>
<reference evidence="7 9" key="2">
    <citation type="journal article" date="2012" name="BMC Genomics">
        <title>A comparative genomics perspective on the genetic content of the alkaliphilic haloarchaeon Natrialba magadii ATCC 43099T.</title>
        <authorList>
            <person name="Siddaramappa S."/>
            <person name="Challacombe J.F."/>
            <person name="Decastro R.E."/>
            <person name="Pfeiffer F."/>
            <person name="Sastre D.E."/>
            <person name="Gimenez M.I."/>
            <person name="Paggi R.A."/>
            <person name="Detter J.C."/>
            <person name="Davenport K.W."/>
            <person name="Goodwin L.A."/>
            <person name="Kyrpides N."/>
            <person name="Tapia R."/>
            <person name="Pitluck S."/>
            <person name="Lucas S."/>
            <person name="Woyke T."/>
            <person name="Maupin-Furlow J.A."/>
        </authorList>
    </citation>
    <scope>NUCLEOTIDE SEQUENCE [LARGE SCALE GENOMIC DNA]</scope>
    <source>
        <strain evidence="7">ATCC 43099</strain>
        <strain evidence="9">ATCC 43099 / DSM 3394 / CCM 3739 / CIP 104546 / IAM 13178 / JCM 8861 / NBRC 102185 / NCIMB 2190 / MS3</strain>
    </source>
</reference>
<dbReference type="EMBL" id="AOHS01000051">
    <property type="protein sequence ID" value="ELY26556.1"/>
    <property type="molecule type" value="Genomic_DNA"/>
</dbReference>
<dbReference type="GO" id="GO:0006221">
    <property type="term" value="P:pyrimidine nucleotide biosynthetic process"/>
    <property type="evidence" value="ECO:0007669"/>
    <property type="project" value="UniProtKB-KW"/>
</dbReference>